<evidence type="ECO:0000256" key="5">
    <source>
        <dbReference type="ARBA" id="ARBA00023136"/>
    </source>
</evidence>
<comment type="subcellular location">
    <subcellularLocation>
        <location evidence="1">Cell membrane</location>
        <topology evidence="1">Multi-pass membrane protein</topology>
    </subcellularLocation>
</comment>
<dbReference type="CDD" id="cd13962">
    <property type="entry name" value="PT_UbiA_UBIAD1"/>
    <property type="match status" value="1"/>
</dbReference>
<evidence type="ECO:0000313" key="7">
    <source>
        <dbReference type="EMBL" id="WEU39758.1"/>
    </source>
</evidence>
<evidence type="ECO:0000256" key="3">
    <source>
        <dbReference type="ARBA" id="ARBA00022692"/>
    </source>
</evidence>
<organism evidence="7 8">
    <name type="scientific">Odinarchaeota yellowstonii (strain LCB_4)</name>
    <dbReference type="NCBI Taxonomy" id="1841599"/>
    <lineage>
        <taxon>Archaea</taxon>
        <taxon>Promethearchaeati</taxon>
        <taxon>Candidatus Odinarchaeota</taxon>
        <taxon>Candidatus Odinarchaeia</taxon>
        <taxon>Candidatus Odinarchaeales</taxon>
        <taxon>Candidatus Odinarchaeaceae</taxon>
        <taxon>Candidatus Odinarchaeum</taxon>
    </lineage>
</organism>
<dbReference type="EMBL" id="CP091871">
    <property type="protein sequence ID" value="WEU39758.1"/>
    <property type="molecule type" value="Genomic_DNA"/>
</dbReference>
<evidence type="ECO:0000256" key="1">
    <source>
        <dbReference type="ARBA" id="ARBA00004651"/>
    </source>
</evidence>
<evidence type="ECO:0000256" key="4">
    <source>
        <dbReference type="ARBA" id="ARBA00022989"/>
    </source>
</evidence>
<dbReference type="PIRSF" id="PIRSF005355">
    <property type="entry name" value="UBIAD1"/>
    <property type="match status" value="1"/>
</dbReference>
<feature type="transmembrane region" description="Helical" evidence="6">
    <location>
        <begin position="99"/>
        <end position="118"/>
    </location>
</feature>
<keyword evidence="5 6" id="KW-0472">Membrane</keyword>
<keyword evidence="3 6" id="KW-0812">Transmembrane</keyword>
<dbReference type="GO" id="GO:0004659">
    <property type="term" value="F:prenyltransferase activity"/>
    <property type="evidence" value="ECO:0007669"/>
    <property type="project" value="InterPro"/>
</dbReference>
<dbReference type="KEGG" id="oyw:OdinLCB4_004555"/>
<protein>
    <submittedName>
        <fullName evidence="7">Prenyltransferase</fullName>
    </submittedName>
</protein>
<feature type="transmembrane region" description="Helical" evidence="6">
    <location>
        <begin position="124"/>
        <end position="142"/>
    </location>
</feature>
<feature type="transmembrane region" description="Helical" evidence="6">
    <location>
        <begin position="12"/>
        <end position="33"/>
    </location>
</feature>
<dbReference type="Pfam" id="PF01040">
    <property type="entry name" value="UbiA"/>
    <property type="match status" value="1"/>
</dbReference>
<reference evidence="7" key="1">
    <citation type="journal article" date="2017" name="Nature">
        <title>Asgard archaea illuminate the origin of eukaryotic cellular complexity.</title>
        <authorList>
            <person name="Zaremba-Niedzwiedzka K."/>
            <person name="Caceres E.F."/>
            <person name="Saw J.H."/>
            <person name="Backstrom D."/>
            <person name="Juzokaite L."/>
            <person name="Vancaester E."/>
            <person name="Seitz K.W."/>
            <person name="Anantharaman K."/>
            <person name="Starnawski P."/>
            <person name="Kjeldsen K.U."/>
            <person name="Scott M.B."/>
            <person name="Nunoura T."/>
            <person name="Banfield J.F."/>
            <person name="Schramm A."/>
            <person name="Baker B.J."/>
            <person name="Spang A."/>
            <person name="Ettema T.J.G."/>
        </authorList>
    </citation>
    <scope>NUCLEOTIDE SEQUENCE</scope>
    <source>
        <strain evidence="7">LCB_4</strain>
    </source>
</reference>
<feature type="transmembrane region" description="Helical" evidence="6">
    <location>
        <begin position="228"/>
        <end position="249"/>
    </location>
</feature>
<dbReference type="Proteomes" id="UP000186851">
    <property type="component" value="Chromosome"/>
</dbReference>
<dbReference type="PANTHER" id="PTHR13929">
    <property type="entry name" value="1,4-DIHYDROXY-2-NAPHTHOATE OCTAPRENYLTRANSFERASE"/>
    <property type="match status" value="1"/>
</dbReference>
<feature type="transmembrane region" description="Helical" evidence="6">
    <location>
        <begin position="285"/>
        <end position="305"/>
    </location>
</feature>
<dbReference type="InterPro" id="IPR000537">
    <property type="entry name" value="UbiA_prenyltransferase"/>
</dbReference>
<accession>A0AAF0I9T1</accession>
<dbReference type="GO" id="GO:0042371">
    <property type="term" value="P:vitamin K biosynthetic process"/>
    <property type="evidence" value="ECO:0007669"/>
    <property type="project" value="TreeGrafter"/>
</dbReference>
<reference evidence="7" key="2">
    <citation type="journal article" date="2022" name="Nat. Microbiol.">
        <title>A closed Candidatus Odinarchaeum chromosome exposes Asgard archaeal viruses.</title>
        <authorList>
            <person name="Tamarit D."/>
            <person name="Caceres E.F."/>
            <person name="Krupovic M."/>
            <person name="Nijland R."/>
            <person name="Eme L."/>
            <person name="Robinson N.P."/>
            <person name="Ettema T.J.G."/>
        </authorList>
    </citation>
    <scope>NUCLEOTIDE SEQUENCE</scope>
    <source>
        <strain evidence="7">LCB_4</strain>
    </source>
</reference>
<gene>
    <name evidence="7" type="ORF">OdinLCB4_004555</name>
</gene>
<keyword evidence="4 6" id="KW-1133">Transmembrane helix</keyword>
<feature type="transmembrane region" description="Helical" evidence="6">
    <location>
        <begin position="154"/>
        <end position="175"/>
    </location>
</feature>
<proteinExistence type="predicted"/>
<evidence type="ECO:0000256" key="2">
    <source>
        <dbReference type="ARBA" id="ARBA00022679"/>
    </source>
</evidence>
<keyword evidence="2" id="KW-0808">Transferase</keyword>
<feature type="transmembrane region" description="Helical" evidence="6">
    <location>
        <begin position="181"/>
        <end position="200"/>
    </location>
</feature>
<feature type="transmembrane region" description="Helical" evidence="6">
    <location>
        <begin position="45"/>
        <end position="64"/>
    </location>
</feature>
<dbReference type="GO" id="GO:0005886">
    <property type="term" value="C:plasma membrane"/>
    <property type="evidence" value="ECO:0007669"/>
    <property type="project" value="UniProtKB-SubCell"/>
</dbReference>
<evidence type="ECO:0000256" key="6">
    <source>
        <dbReference type="SAM" id="Phobius"/>
    </source>
</evidence>
<dbReference type="InterPro" id="IPR026046">
    <property type="entry name" value="UBIAD1"/>
</dbReference>
<evidence type="ECO:0000313" key="8">
    <source>
        <dbReference type="Proteomes" id="UP000186851"/>
    </source>
</evidence>
<dbReference type="PANTHER" id="PTHR13929:SF0">
    <property type="entry name" value="UBIA PRENYLTRANSFERASE DOMAIN-CONTAINING PROTEIN 1"/>
    <property type="match status" value="1"/>
</dbReference>
<name>A0AAF0I9T1_ODILC</name>
<feature type="transmembrane region" description="Helical" evidence="6">
    <location>
        <begin position="255"/>
        <end position="276"/>
    </location>
</feature>
<dbReference type="GO" id="GO:0009234">
    <property type="term" value="P:menaquinone biosynthetic process"/>
    <property type="evidence" value="ECO:0007669"/>
    <property type="project" value="TreeGrafter"/>
</dbReference>
<sequence>MSKKTDKFRAWVALSRLPFHTVGVLPFILGGVLAWSLEAVFRWDVFAWGTLGVVFVMLATYYAGEYWDYMEDSLSASFKASRFSGGSKVLQRNLLPRRAALWASLISVMSAVSVGLILQLVYQTGVLTIPLGVIGLIGGFFYSTRPIRWVRTGLGELWIALCYGWLPVAVGYYLQTASIPPLIHLIALPIGFTIFNVILLNEFPDYQADLAAKKTNLAVRLGLERASYLYVFANVGSWGTVFLSIAGGVPIHALWFYLPVLIMSLMLVISVIRGLWRDRAMLERLCAVNLIANLSTTLVYILAFII</sequence>
<dbReference type="AlphaFoldDB" id="A0AAF0I9T1"/>